<dbReference type="PROSITE" id="PS51117">
    <property type="entry name" value="LAMININ_NTER"/>
    <property type="match status" value="1"/>
</dbReference>
<keyword evidence="8 15" id="KW-0175">Coiled coil</keyword>
<dbReference type="PROSITE" id="PS01248">
    <property type="entry name" value="EGF_LAM_1"/>
    <property type="match status" value="8"/>
</dbReference>
<evidence type="ECO:0000259" key="18">
    <source>
        <dbReference type="PROSITE" id="PS50025"/>
    </source>
</evidence>
<dbReference type="FunFam" id="2.10.25.10:FF:000034">
    <property type="entry name" value="Laminin subunit alpha 3"/>
    <property type="match status" value="3"/>
</dbReference>
<feature type="disulfide bond" evidence="14">
    <location>
        <begin position="664"/>
        <end position="673"/>
    </location>
</feature>
<keyword evidence="17" id="KW-1133">Transmembrane helix</keyword>
<dbReference type="GO" id="GO:0009887">
    <property type="term" value="P:animal organ morphogenesis"/>
    <property type="evidence" value="ECO:0007669"/>
    <property type="project" value="TreeGrafter"/>
</dbReference>
<feature type="domain" description="Laminin EGF-like" evidence="19">
    <location>
        <begin position="553"/>
        <end position="598"/>
    </location>
</feature>
<dbReference type="FunFam" id="2.10.25.10:FF:000083">
    <property type="entry name" value="Laminin subunit alpha"/>
    <property type="match status" value="1"/>
</dbReference>
<feature type="domain" description="Laminin EGF-like" evidence="19">
    <location>
        <begin position="1490"/>
        <end position="1537"/>
    </location>
</feature>
<evidence type="ECO:0000256" key="5">
    <source>
        <dbReference type="ARBA" id="ARBA00022737"/>
    </source>
</evidence>
<feature type="compositionally biased region" description="Basic and acidic residues" evidence="16">
    <location>
        <begin position="3320"/>
        <end position="3336"/>
    </location>
</feature>
<feature type="disulfide bond" evidence="14">
    <location>
        <begin position="2078"/>
        <end position="2087"/>
    </location>
</feature>
<keyword evidence="17" id="KW-0812">Transmembrane</keyword>
<proteinExistence type="predicted"/>
<feature type="domain" description="Laminin EGF-like" evidence="19">
    <location>
        <begin position="744"/>
        <end position="796"/>
    </location>
</feature>
<feature type="domain" description="Laminin G" evidence="18">
    <location>
        <begin position="3099"/>
        <end position="3271"/>
    </location>
</feature>
<evidence type="ECO:0000256" key="16">
    <source>
        <dbReference type="SAM" id="MobiDB-lite"/>
    </source>
</evidence>
<feature type="domain" description="Laminin EGF-like" evidence="19">
    <location>
        <begin position="2058"/>
        <end position="2104"/>
    </location>
</feature>
<feature type="domain" description="Laminin EGF-like" evidence="19">
    <location>
        <begin position="599"/>
        <end position="643"/>
    </location>
</feature>
<dbReference type="FunFam" id="2.10.25.10:FF:000388">
    <property type="entry name" value="Laminin subunit alpha"/>
    <property type="match status" value="1"/>
</dbReference>
<feature type="disulfide bond" evidence="14">
    <location>
        <begin position="1399"/>
        <end position="1411"/>
    </location>
</feature>
<evidence type="ECO:0000256" key="9">
    <source>
        <dbReference type="ARBA" id="ARBA00023157"/>
    </source>
</evidence>
<evidence type="ECO:0000256" key="6">
    <source>
        <dbReference type="ARBA" id="ARBA00022869"/>
    </source>
</evidence>
<evidence type="ECO:0000256" key="12">
    <source>
        <dbReference type="ARBA" id="ARBA00082020"/>
    </source>
</evidence>
<feature type="disulfide bond" evidence="13">
    <location>
        <begin position="3244"/>
        <end position="3271"/>
    </location>
</feature>
<feature type="domain" description="Laminin EGF-like" evidence="19">
    <location>
        <begin position="1538"/>
        <end position="1588"/>
    </location>
</feature>
<dbReference type="InterPro" id="IPR000742">
    <property type="entry name" value="EGF"/>
</dbReference>
<feature type="disulfide bond" evidence="14">
    <location>
        <begin position="507"/>
        <end position="519"/>
    </location>
</feature>
<feature type="region of interest" description="Disordered" evidence="16">
    <location>
        <begin position="3282"/>
        <end position="3346"/>
    </location>
</feature>
<feature type="coiled-coil region" evidence="15">
    <location>
        <begin position="2313"/>
        <end position="2368"/>
    </location>
</feature>
<dbReference type="FunFam" id="2.10.25.10:FF:000090">
    <property type="entry name" value="laminin subunit alpha"/>
    <property type="match status" value="1"/>
</dbReference>
<dbReference type="FunFam" id="2.10.25.10:FF:000580">
    <property type="entry name" value="Wing blister, isoform B"/>
    <property type="match status" value="1"/>
</dbReference>
<dbReference type="Pfam" id="PF00053">
    <property type="entry name" value="EGF_laminin"/>
    <property type="match status" value="20"/>
</dbReference>
<feature type="non-terminal residue" evidence="22">
    <location>
        <position position="1"/>
    </location>
</feature>
<feature type="disulfide bond" evidence="14">
    <location>
        <begin position="555"/>
        <end position="572"/>
    </location>
</feature>
<evidence type="ECO:0000256" key="7">
    <source>
        <dbReference type="ARBA" id="ARBA00022889"/>
    </source>
</evidence>
<dbReference type="FunFam" id="2.10.25.10:FF:000407">
    <property type="entry name" value="Laminin subunit alpha-3"/>
    <property type="match status" value="1"/>
</dbReference>
<sequence>MTSVERPRWGAIFWPSLLNYLLVLVLFSLEEGRAEVLTPPYFNLAENRRITATATCGEDEPELYCKLVGANADTADINVHSHILIQGQVCDYCDRNKEGKAHPAQYAIDGSERWWQSPPLSRGMKYNEVNLTIDLGQEFHVAYVFITMANSPRPGVWVLERSSDNGKTYKPWQYFADTPGDCERLFAVNSMEGITKDDSVVCDTTFSKVVPLEGGEIVVSLLNNRPSASDFFSSPVLQEWTRATTIRLRLLRTKTLLGHLMSVARQDHTVTRRYFYSIKDISIGGRCRCNGHADLCDITDPEDAYKLLCRCQHNTCGAQCEICCPGHVQKAWRPATYTAPFFCEQCNCFGHSQDCYYDEQVDRNRSSLDIEGRYEGGGVCINCRDNTEGINCHKCKSGYYRPYATPLNATDVCKPCDCDNFFSTGNCEEGSGRCECRKEFLAPNCEECNIGYYGYPECKPCDCHVNGTRDEVCEVGGGHCPCKQNFSGQNCDRCAEGYYNFPECLPCECEEIGSVSDICDPTDGQCECNNKFGGRTCSSCEAGYYQFPTCVYCSCDIRGTQEGICDKDDGRCLCREGYGGSRCDQCLPSYYGYPDCRLCNCSAVGSATTVCDATGKCPCLPNFSGRACDQCTPGYYKYPDCLSCECNSDGSMGVSCDDEGKCQCNVNFDGLRCTECREGFYLFPQCEECNCDPAGVIESFSGCGDSPPGELCQCKPRVQGRICQDCKPLYWNLQQYNPQGCQECHCYIPGILGNVQVCDGKSGQCPCKTNVGSRQCDTCQDGSYNLQADNLLGCTDCGCDVGGAASNICEKQNGQCICRPRITGKTCKIPLQTHYFPTLYQFQYEAEDGLTTSGGPVRFGYDEGLFRAYSWRGYAVYSQLQSQTIHEVFVEKSSLYRVVVHYINPSDQTIIGEIVASPDNPKDDEFKYKMRFEPSSAPKGNFLTVSQMGNIPAPFVLNPGRWHISLKSQQYLLIDYFVLLPEAYYEGSILQNRVSTPCLLNTTNTRSRKNVIRPDPCVLLSYPSLNKFDTVSGTESYVDEAGEKADPRFFYSDTKVLETLKSPSDRLVYLNPQQTRLETDLSVSKGGRYALVLEYLTPHGTNMTTLDIEATSKKGTTRGHALIYNCVYATFCRQVMTNQDGEVAVFRFDQNLINIKLQAPADLEDRIAVSSITAIPLGKWSLDYIRPKQYCIVNNGSCLAVSYELPPDSTKVEAEALVPERVVDENNLPEGLSNKSLVLLDANDRTLEISGKVSNPGYYTFLVHYHQPENPDFVVEAVVKNGQHHEAGIRAEHCPSIAGCRSVVAEEDKNSRFYLDEDFQITLKSPKNLLVDYIVVVPAPYDNQRELGKYLEPLAIDDTSRFIAECGKNHMYLAKNTSNFCRNSVFSLTTEYNNGALRCQCDVDGSLSFECEQFGGQCPCKNDVIGRRCERCRTGYFGFPNCKPCDCPSTALCDPDNGDCICPSRVTGTRCDMCEPFTYGFDALIGCEDCACSRPGVEDGNLQCDLNTGLCPCKQNVVGRTCDRCVPGYWAFPLCQLCSCDLRGTTDDICSQETAECFCKANVEGRGCESCKVGSFNLQERNTAGCTKCFCFGKTSRCSSASLFWTQVRANRGQLTSVLFDPTRNMLVREVGFEIDFDDEESDEAKEFIPAYIPEETIPPANESNVMYFRVSQPSNHLASYGGRLNYVLMSDPDDAQERQSFVGPDVILEGRELPPSSNVLRLMHYTVEHLDGDNSIKMSLELIDENLMVLSPTGGLVPATREQVMIVLKELQAIYIRATYWHQTREVKLSKYSLDVGSEQYSSADERALTVERCQCPPNYQGLSCEECAPGYYRSPTGPFGGFCVPCQCNRHSETCDPVSGKCLNCMHNTMGDHCEMCDVGYHGNATGGTPHDCLICACPLPVASNNFATSCELLTDGTAIECECRPGYGGRRCEYCGPGYFGDPELQGDYCRPCECSGNIDAGNPQACDTRTGRCLLCLNNTGGAACSLCAPGYYGDAIESKDCRNCACAECGTDECDHKTGDCRCLNNVIGLNCDRCRPDHYGLSLCDGSGCHFCDCDVAAASTQCDDRTGQCQCRNGTTGRRCERCSPGYWNYSPQGCQACECNQDYAIGVGCDPETGQCSCLPGVIGDKCDRCPHRWVLIENQGCQPCESCHHQLLDSTDQLAAIFDPVKADFDSVALSYFTTQKLAYLNDTANELEPEVRLLDPARVDIQPYYNSLEALEQESKSSKQKAEVSKDSLRDKARLSSRLRDKSFQVESKVQEAVAKARTAVFETKDLMEGLLVEEKFSSPQMDAAMMEAQAIIDSMNNVEFSKDDAQQEEKNANKVLKEIREYIAPVRLITTEINKDSAKMSKLKEKLKDIRNQSDYSVETANRANAISSQIRDAKFPAKLAVLESRSSEMEDNLANTIELNEDTEPVLDALQGDLDGLSSVKNGVQNLHETLEENVDTLSRELDNNRDTIHLSKEHVRKLREEADELDAMLGDTRLASNNAVSAATAYEKIIDALQEAENAAVEARQNSDNASEITTEVNKLASVAIEPSSNMLKTARQSAQLVDHELEIPLKDYKGSMQRVRENNANITSALVGIERALDRVTPRDVADMEATIDVSSEGIERAQEALESVEDTVRTLPLHVNQSRQLPVTVQDLNEGVQISDSQLNQAKESIPLSEAITGSLESKKPMLDESKIEIASKLTDLRAKISTAREQANRVPVGIHFDHSSSLMLANPASLESQQSQTKMSLYFKTPEPEGLILYLGNEPGRKQEDFLAIEVDGGYPVLTIDLGSGPQRIPNPKFVADDKWYKAVVSRRGKNVQFTIVEEDQLERTQEFLTESFVPGLNSLLNVDGNSSKLFVGGLPAPGEIKKPVEHNSYRGVIEDLTIGDHKVGLWNFKEANNLAPAQGRDRFVDLRPRTGLRFQGNGYAILDRSQYQFSEKAAVRLNFQTRAEAGLLFLVGKGRKYLSLEIVDGQVLFQFDLGDGPASIRTVETFNDGQWHQVDAVRFKSEAALNVDSQLKGRSTSPGSQTHLAVSPYMYVGGYPGRHAYPTVTQKDFEGCIDNVTIDEKPVDLTQASETRYTVVGCPSPEFDQLVTTFGGDGFVQLVAGPSPAEGPSISLNEETFELNLRMRSNDTHGLIFYGSSEDQSTFLSVSLAEGSLYVKTEPGGAQVKTDALNDGNWHVITVTRDRNKLLVNVDDISEYMESASNGPLYLSGPGTQLLFGGRPENYPMRSGAAVADTGFNGCLADMNINGKRIDLTDATVQDSTLGQTCFIGVVKDSDDGMLSAKSPTIPPEEADSEVEVVTPRPTQPTTTTTPIPRKQVEEAEEKPTTPEPRRPRPTKVSPTPYMECALPYPDSPDDNQPVSIEEGVRFGSFEKTSRLEFMIHDEDKSRSEYSVEFRTGAPDGLIFFRSDFVKSDFVALFMRRGILHFSFDSGSGPAVLNSTRALNDSLWHTAVFTRSQSMGELSVDGELMASGKSPGSTTDINAGPTLFLGGLPPDAWTKQLTSKKILNIDSAFRGCLRSFVIKGKSPGHPTLQNSVEPCSEEVEPGYFFYPNSGYLRLGTKFQVGMNIKISLSIKPRHPSGLIMSVHGSKDHIVLQMINGTVKFTVNNGHGAFSSSFTKGQYDLCDGQWHTILATKTKNVATLAIDGQHAQVGLGALKSASTDTNHPLYLGGLPNPSAPGVETTDQFVGCMKDFVIQSRRPFKFTPPVPCVASKMIPVTRSRGKTVQVPKTPEQSTSYQAPSFPFDMSPLVNRISAVVANTQRDQFHQLSTTLEQQAQVVNRLSNAVECLESQANVEPGESVSDSDSDVQFMSQPAPVDMLMQDI</sequence>
<feature type="domain" description="Laminin EGF-like" evidence="19">
    <location>
        <begin position="507"/>
        <end position="552"/>
    </location>
</feature>
<dbReference type="PROSITE" id="PS51115">
    <property type="entry name" value="LAMININ_IVA"/>
    <property type="match status" value="1"/>
</dbReference>
<dbReference type="SMART" id="SM00282">
    <property type="entry name" value="LamG"/>
    <property type="match status" value="5"/>
</dbReference>
<dbReference type="Pfam" id="PF00054">
    <property type="entry name" value="Laminin_G_1"/>
    <property type="match status" value="1"/>
</dbReference>
<feature type="domain" description="Laminin EGF-like" evidence="19">
    <location>
        <begin position="1956"/>
        <end position="2008"/>
    </location>
</feature>
<name>A0A8J2KXA6_9HEXA</name>
<dbReference type="EMBL" id="CAJVCH010526433">
    <property type="protein sequence ID" value="CAG7822471.1"/>
    <property type="molecule type" value="Genomic_DNA"/>
</dbReference>
<dbReference type="Pfam" id="PF24973">
    <property type="entry name" value="EGF_LMN_ATRN"/>
    <property type="match status" value="1"/>
</dbReference>
<evidence type="ECO:0000259" key="19">
    <source>
        <dbReference type="PROSITE" id="PS50027"/>
    </source>
</evidence>
<feature type="transmembrane region" description="Helical" evidence="17">
    <location>
        <begin position="12"/>
        <end position="29"/>
    </location>
</feature>
<evidence type="ECO:0000313" key="23">
    <source>
        <dbReference type="Proteomes" id="UP000708208"/>
    </source>
</evidence>
<accession>A0A8J2KXA6</accession>
<feature type="coiled-coil region" evidence="15">
    <location>
        <begin position="2437"/>
        <end position="2464"/>
    </location>
</feature>
<evidence type="ECO:0000256" key="17">
    <source>
        <dbReference type="SAM" id="Phobius"/>
    </source>
</evidence>
<feature type="disulfide bond" evidence="14">
    <location>
        <begin position="1420"/>
        <end position="1429"/>
    </location>
</feature>
<feature type="domain" description="Laminin EGF-like" evidence="19">
    <location>
        <begin position="644"/>
        <end position="693"/>
    </location>
</feature>
<dbReference type="InterPro" id="IPR050440">
    <property type="entry name" value="Laminin/Netrin_ECM"/>
</dbReference>
<keyword evidence="17" id="KW-0472">Membrane</keyword>
<dbReference type="CDD" id="cd00110">
    <property type="entry name" value="LamG"/>
    <property type="match status" value="5"/>
</dbReference>
<keyword evidence="2" id="KW-0964">Secreted</keyword>
<feature type="coiled-coil region" evidence="15">
    <location>
        <begin position="2503"/>
        <end position="2530"/>
    </location>
</feature>
<evidence type="ECO:0000256" key="8">
    <source>
        <dbReference type="ARBA" id="ARBA00023054"/>
    </source>
</evidence>
<dbReference type="Pfam" id="PF02210">
    <property type="entry name" value="Laminin_G_2"/>
    <property type="match status" value="4"/>
</dbReference>
<organism evidence="22 23">
    <name type="scientific">Allacma fusca</name>
    <dbReference type="NCBI Taxonomy" id="39272"/>
    <lineage>
        <taxon>Eukaryota</taxon>
        <taxon>Metazoa</taxon>
        <taxon>Ecdysozoa</taxon>
        <taxon>Arthropoda</taxon>
        <taxon>Hexapoda</taxon>
        <taxon>Collembola</taxon>
        <taxon>Symphypleona</taxon>
        <taxon>Sminthuridae</taxon>
        <taxon>Allacma</taxon>
    </lineage>
</organism>
<feature type="domain" description="Laminin EGF-like" evidence="19">
    <location>
        <begin position="1848"/>
        <end position="1897"/>
    </location>
</feature>
<feature type="disulfide bond" evidence="14">
    <location>
        <begin position="528"/>
        <end position="537"/>
    </location>
</feature>
<feature type="disulfide bond" evidence="14">
    <location>
        <begin position="1513"/>
        <end position="1522"/>
    </location>
</feature>
<dbReference type="Pfam" id="PF00055">
    <property type="entry name" value="Laminin_N"/>
    <property type="match status" value="1"/>
</dbReference>
<feature type="domain" description="Laminin G" evidence="18">
    <location>
        <begin position="3550"/>
        <end position="3715"/>
    </location>
</feature>
<feature type="disulfide bond" evidence="14">
    <location>
        <begin position="644"/>
        <end position="656"/>
    </location>
</feature>
<dbReference type="CDD" id="cd02795">
    <property type="entry name" value="CBM6-CBM35-CBM36_like"/>
    <property type="match status" value="1"/>
</dbReference>
<feature type="disulfide bond" evidence="14">
    <location>
        <begin position="1559"/>
        <end position="1568"/>
    </location>
</feature>
<feature type="domain" description="Laminin N-terminal" evidence="21">
    <location>
        <begin position="33"/>
        <end position="286"/>
    </location>
</feature>
<feature type="domain" description="Laminin G" evidence="18">
    <location>
        <begin position="2914"/>
        <end position="3083"/>
    </location>
</feature>
<keyword evidence="9 14" id="KW-1015">Disulfide bond</keyword>
<keyword evidence="3" id="KW-0272">Extracellular matrix</keyword>
<evidence type="ECO:0000256" key="10">
    <source>
        <dbReference type="ARBA" id="ARBA00023180"/>
    </source>
</evidence>
<evidence type="ECO:0000256" key="15">
    <source>
        <dbReference type="SAM" id="Coils"/>
    </source>
</evidence>
<dbReference type="OrthoDB" id="10011303at2759"/>
<comment type="caution">
    <text evidence="22">The sequence shown here is derived from an EMBL/GenBank/DDBJ whole genome shotgun (WGS) entry which is preliminary data.</text>
</comment>
<dbReference type="Pfam" id="PF00052">
    <property type="entry name" value="Laminin_B"/>
    <property type="match status" value="1"/>
</dbReference>
<comment type="subcellular location">
    <subcellularLocation>
        <location evidence="1">Secreted</location>
        <location evidence="1">Extracellular space</location>
        <location evidence="1">Extracellular matrix</location>
        <location evidence="1">Basement membrane</location>
    </subcellularLocation>
</comment>
<feature type="domain" description="Laminin G" evidence="18">
    <location>
        <begin position="3370"/>
        <end position="3544"/>
    </location>
</feature>
<feature type="disulfide bond" evidence="14">
    <location>
        <begin position="1992"/>
        <end position="2006"/>
    </location>
</feature>
<keyword evidence="5" id="KW-0677">Repeat</keyword>
<evidence type="ECO:0000259" key="21">
    <source>
        <dbReference type="PROSITE" id="PS51117"/>
    </source>
</evidence>
<dbReference type="SMART" id="SM00136">
    <property type="entry name" value="LamNT"/>
    <property type="match status" value="1"/>
</dbReference>
<keyword evidence="23" id="KW-1185">Reference proteome</keyword>
<dbReference type="GO" id="GO:0120036">
    <property type="term" value="P:plasma membrane bounded cell projection organization"/>
    <property type="evidence" value="ECO:0007669"/>
    <property type="project" value="UniProtKB-ARBA"/>
</dbReference>
<feature type="disulfide bond" evidence="14">
    <location>
        <begin position="2028"/>
        <end position="2037"/>
    </location>
</feature>
<feature type="domain" description="Laminin EGF-like" evidence="19">
    <location>
        <begin position="2105"/>
        <end position="2152"/>
    </location>
</feature>
<evidence type="ECO:0000256" key="3">
    <source>
        <dbReference type="ARBA" id="ARBA00022530"/>
    </source>
</evidence>
<dbReference type="GO" id="GO:0005604">
    <property type="term" value="C:basement membrane"/>
    <property type="evidence" value="ECO:0007669"/>
    <property type="project" value="UniProtKB-SubCell"/>
</dbReference>
<dbReference type="GO" id="GO:0016477">
    <property type="term" value="P:cell migration"/>
    <property type="evidence" value="ECO:0007669"/>
    <property type="project" value="UniProtKB-ARBA"/>
</dbReference>
<feature type="disulfide bond" evidence="14">
    <location>
        <begin position="2126"/>
        <end position="2135"/>
    </location>
</feature>
<feature type="disulfide bond" evidence="14">
    <location>
        <begin position="1867"/>
        <end position="1876"/>
    </location>
</feature>
<feature type="disulfide bond" evidence="14">
    <location>
        <begin position="599"/>
        <end position="611"/>
    </location>
</feature>
<dbReference type="Proteomes" id="UP000708208">
    <property type="component" value="Unassembled WGS sequence"/>
</dbReference>
<feature type="disulfide bond" evidence="14">
    <location>
        <begin position="461"/>
        <end position="473"/>
    </location>
</feature>
<feature type="disulfide bond" evidence="14">
    <location>
        <begin position="1540"/>
        <end position="1557"/>
    </location>
</feature>
<dbReference type="PANTHER" id="PTHR10574:SF406">
    <property type="entry name" value="LAMININ SUBUNIT ALPHA 5"/>
    <property type="match status" value="1"/>
</dbReference>
<dbReference type="FunFam" id="2.10.25.10:FF:000082">
    <property type="entry name" value="Laminin subunit alpha 1"/>
    <property type="match status" value="1"/>
</dbReference>
<feature type="domain" description="Laminin IV type A" evidence="20">
    <location>
        <begin position="1600"/>
        <end position="1814"/>
    </location>
</feature>
<feature type="disulfide bond" evidence="14">
    <location>
        <begin position="2107"/>
        <end position="2124"/>
    </location>
</feature>
<dbReference type="InterPro" id="IPR008211">
    <property type="entry name" value="Laminin_N"/>
</dbReference>
<dbReference type="GO" id="GO:0009888">
    <property type="term" value="P:tissue development"/>
    <property type="evidence" value="ECO:0007669"/>
    <property type="project" value="TreeGrafter"/>
</dbReference>
<keyword evidence="4" id="KW-0732">Signal</keyword>
<feature type="domain" description="Laminin EGF-like" evidence="19">
    <location>
        <begin position="461"/>
        <end position="506"/>
    </location>
</feature>
<feature type="disulfide bond" evidence="14">
    <location>
        <begin position="1538"/>
        <end position="1550"/>
    </location>
</feature>
<dbReference type="FunFam" id="2.60.120.260:FF:000092">
    <property type="entry name" value="Laminin subunit alpha-3"/>
    <property type="match status" value="1"/>
</dbReference>
<dbReference type="GO" id="GO:0007399">
    <property type="term" value="P:nervous system development"/>
    <property type="evidence" value="ECO:0007669"/>
    <property type="project" value="UniProtKB-ARBA"/>
</dbReference>
<evidence type="ECO:0000256" key="14">
    <source>
        <dbReference type="PROSITE-ProRule" id="PRU00460"/>
    </source>
</evidence>
<dbReference type="PROSITE" id="PS50025">
    <property type="entry name" value="LAM_G_DOMAIN"/>
    <property type="match status" value="5"/>
</dbReference>
<feature type="disulfide bond" evidence="14">
    <location>
        <begin position="574"/>
        <end position="583"/>
    </location>
</feature>
<feature type="domain" description="Laminin EGF-like" evidence="19">
    <location>
        <begin position="1399"/>
        <end position="1444"/>
    </location>
</feature>
<dbReference type="SMART" id="SM00281">
    <property type="entry name" value="LamB"/>
    <property type="match status" value="1"/>
</dbReference>
<evidence type="ECO:0000259" key="20">
    <source>
        <dbReference type="PROSITE" id="PS51115"/>
    </source>
</evidence>
<feature type="disulfide bond" evidence="14">
    <location>
        <begin position="1401"/>
        <end position="1418"/>
    </location>
</feature>
<feature type="disulfide bond" evidence="14">
    <location>
        <begin position="482"/>
        <end position="491"/>
    </location>
</feature>
<dbReference type="GO" id="GO:0007155">
    <property type="term" value="P:cell adhesion"/>
    <property type="evidence" value="ECO:0007669"/>
    <property type="project" value="UniProtKB-KW"/>
</dbReference>
<feature type="disulfide bond" evidence="14">
    <location>
        <begin position="1980"/>
        <end position="1989"/>
    </location>
</feature>
<keyword evidence="6" id="KW-0084">Basement membrane</keyword>
<evidence type="ECO:0000256" key="4">
    <source>
        <dbReference type="ARBA" id="ARBA00022729"/>
    </source>
</evidence>
<dbReference type="PANTHER" id="PTHR10574">
    <property type="entry name" value="NETRIN/LAMININ-RELATED"/>
    <property type="match status" value="1"/>
</dbReference>
<keyword evidence="10" id="KW-0325">Glycoprotein</keyword>
<feature type="domain" description="Laminin EGF-like" evidence="19">
    <location>
        <begin position="2009"/>
        <end position="2057"/>
    </location>
</feature>
<dbReference type="FunFam" id="2.10.25.10:FF:000069">
    <property type="entry name" value="Laminin subunit alpha 1"/>
    <property type="match status" value="1"/>
</dbReference>
<dbReference type="InterPro" id="IPR001791">
    <property type="entry name" value="Laminin_G"/>
</dbReference>
<comment type="caution">
    <text evidence="14">Lacks conserved residue(s) required for the propagation of feature annotation.</text>
</comment>
<feature type="compositionally biased region" description="Low complexity" evidence="16">
    <location>
        <begin position="3304"/>
        <end position="3318"/>
    </location>
</feature>
<evidence type="ECO:0000256" key="2">
    <source>
        <dbReference type="ARBA" id="ARBA00022525"/>
    </source>
</evidence>
<feature type="disulfide bond" evidence="14">
    <location>
        <begin position="463"/>
        <end position="480"/>
    </location>
</feature>
<reference evidence="22" key="1">
    <citation type="submission" date="2021-06" db="EMBL/GenBank/DDBJ databases">
        <authorList>
            <person name="Hodson N. C."/>
            <person name="Mongue J. A."/>
            <person name="Jaron S. K."/>
        </authorList>
    </citation>
    <scope>NUCLEOTIDE SEQUENCE</scope>
</reference>
<gene>
    <name evidence="22" type="ORF">AFUS01_LOCUS32742</name>
</gene>
<keyword evidence="7" id="KW-0130">Cell adhesion</keyword>
<feature type="disulfide bond" evidence="14">
    <location>
        <begin position="2105"/>
        <end position="2117"/>
    </location>
</feature>
<evidence type="ECO:0000313" key="22">
    <source>
        <dbReference type="EMBL" id="CAG7822471.1"/>
    </source>
</evidence>
<dbReference type="PROSITE" id="PS50027">
    <property type="entry name" value="EGF_LAM_2"/>
    <property type="match status" value="14"/>
</dbReference>
<feature type="region of interest" description="Disordered" evidence="16">
    <location>
        <begin position="3727"/>
        <end position="3746"/>
    </location>
</feature>
<protein>
    <recommendedName>
        <fullName evidence="12">Laminin A chain</fullName>
    </recommendedName>
</protein>
<dbReference type="InterPro" id="IPR056863">
    <property type="entry name" value="LMN_ATRN_NET-like_EGF"/>
</dbReference>
<dbReference type="InterPro" id="IPR000034">
    <property type="entry name" value="Laminin_IV"/>
</dbReference>
<feature type="disulfide bond" evidence="14">
    <location>
        <begin position="509"/>
        <end position="526"/>
    </location>
</feature>
<dbReference type="InterPro" id="IPR002049">
    <property type="entry name" value="LE_dom"/>
</dbReference>
<feature type="disulfide bond" evidence="14">
    <location>
        <begin position="553"/>
        <end position="565"/>
    </location>
</feature>
<feature type="disulfide bond" evidence="14">
    <location>
        <begin position="619"/>
        <end position="628"/>
    </location>
</feature>
<feature type="disulfide bond" evidence="14">
    <location>
        <begin position="767"/>
        <end position="776"/>
    </location>
</feature>
<dbReference type="GO" id="GO:0030154">
    <property type="term" value="P:cell differentiation"/>
    <property type="evidence" value="ECO:0007669"/>
    <property type="project" value="UniProtKB-ARBA"/>
</dbReference>
<evidence type="ECO:0000256" key="11">
    <source>
        <dbReference type="ARBA" id="ARBA00023292"/>
    </source>
</evidence>
<feature type="domain" description="Laminin G" evidence="18">
    <location>
        <begin position="2717"/>
        <end position="2909"/>
    </location>
</feature>
<dbReference type="FunFam" id="2.10.25.10:FF:000074">
    <property type="entry name" value="Laminin subunit alpha"/>
    <property type="match status" value="1"/>
</dbReference>
<dbReference type="FunFam" id="2.10.25.10:FF:000051">
    <property type="entry name" value="Laminin subunit alpha 4"/>
    <property type="match status" value="1"/>
</dbReference>
<keyword evidence="11 14" id="KW-0424">Laminin EGF-like domain</keyword>
<evidence type="ECO:0000256" key="1">
    <source>
        <dbReference type="ARBA" id="ARBA00004302"/>
    </source>
</evidence>
<dbReference type="CDD" id="cd00055">
    <property type="entry name" value="EGF_Lam"/>
    <property type="match status" value="22"/>
</dbReference>
<dbReference type="FunFam" id="2.10.25.10:FF:000209">
    <property type="entry name" value="Laminin subunit alpha 5"/>
    <property type="match status" value="1"/>
</dbReference>
<dbReference type="SMART" id="SM00181">
    <property type="entry name" value="EGF"/>
    <property type="match status" value="14"/>
</dbReference>
<dbReference type="SMART" id="SM00180">
    <property type="entry name" value="EGF_Lam"/>
    <property type="match status" value="22"/>
</dbReference>
<dbReference type="FunFam" id="2.10.25.10:FF:000454">
    <property type="entry name" value="Laminin subunit alpha 1"/>
    <property type="match status" value="1"/>
</dbReference>
<evidence type="ECO:0000256" key="13">
    <source>
        <dbReference type="PROSITE-ProRule" id="PRU00122"/>
    </source>
</evidence>